<accession>A0A1Z3U7S1</accession>
<proteinExistence type="predicted"/>
<dbReference type="EMBL" id="CP022048">
    <property type="protein sequence ID" value="ASE39346.1"/>
    <property type="molecule type" value="Genomic_DNA"/>
</dbReference>
<dbReference type="NCBIfam" id="TIGR01635">
    <property type="entry name" value="tail_comp_S"/>
    <property type="match status" value="1"/>
</dbReference>
<protein>
    <submittedName>
        <fullName evidence="1">Phage virion morphogenesis protein</fullName>
    </submittedName>
</protein>
<dbReference type="KEGG" id="bvc:CEP68_07435"/>
<dbReference type="RefSeq" id="WP_088582539.1">
    <property type="nucleotide sequence ID" value="NZ_CP022048.2"/>
</dbReference>
<dbReference type="InterPro" id="IPR006522">
    <property type="entry name" value="Phage_virion_morphogenesis"/>
</dbReference>
<name>A0A1Z3U7S1_BREVE</name>
<dbReference type="Proteomes" id="UP000197050">
    <property type="component" value="Chromosome"/>
</dbReference>
<dbReference type="GeneID" id="34013823"/>
<evidence type="ECO:0000313" key="1">
    <source>
        <dbReference type="EMBL" id="ASE39346.1"/>
    </source>
</evidence>
<dbReference type="AlphaFoldDB" id="A0A1Z3U7S1"/>
<reference evidence="2" key="1">
    <citation type="submission" date="2017-06" db="EMBL/GenBank/DDBJ databases">
        <title>FDA dAtabase for Regulatory Grade micrObial Sequences (FDA-ARGOS): Supporting development and validation of Infectious Disease Dx tests.</title>
        <authorList>
            <person name="Minogue T."/>
            <person name="Wolcott M."/>
            <person name="Wasieloski L."/>
            <person name="Aguilar W."/>
            <person name="Moore D."/>
            <person name="Tallon L."/>
            <person name="Sadzewicz L."/>
            <person name="Sengamalay N."/>
            <person name="Ott S."/>
            <person name="Godinez A."/>
            <person name="Nagaraj S."/>
            <person name="Nadendla S."/>
            <person name="Geyer C."/>
            <person name="Sichtig H."/>
        </authorList>
    </citation>
    <scope>NUCLEOTIDE SEQUENCE [LARGE SCALE GENOMIC DNA]</scope>
    <source>
        <strain evidence="2">FDAARGOS_289</strain>
    </source>
</reference>
<sequence length="152" mass="15987">MAVHVTTELEGLQPILAMLNGVGNPRRLAQGLANIGGLIENQTKDRITEGGPSPDGEAWAPWSESYASTRKKGQTLLVATGAYRDSYAWDLTGDALRVGSNMVQAAILNFGGTDDMAPGPAAIPARQHLGLSDANVVEIEDAMGDWIEGLTA</sequence>
<gene>
    <name evidence="1" type="ORF">CEP68_07435</name>
</gene>
<dbReference type="Pfam" id="PF05069">
    <property type="entry name" value="Phage_tail_S"/>
    <property type="match status" value="1"/>
</dbReference>
<evidence type="ECO:0000313" key="2">
    <source>
        <dbReference type="Proteomes" id="UP000197050"/>
    </source>
</evidence>
<organism evidence="1 2">
    <name type="scientific">Brevundimonas vesicularis</name>
    <name type="common">Pseudomonas vesicularis</name>
    <dbReference type="NCBI Taxonomy" id="41276"/>
    <lineage>
        <taxon>Bacteria</taxon>
        <taxon>Pseudomonadati</taxon>
        <taxon>Pseudomonadota</taxon>
        <taxon>Alphaproteobacteria</taxon>
        <taxon>Caulobacterales</taxon>
        <taxon>Caulobacteraceae</taxon>
        <taxon>Brevundimonas</taxon>
    </lineage>
</organism>